<protein>
    <submittedName>
        <fullName evidence="5">Phosphate butyryltransferase</fullName>
        <ecNumber evidence="5">2.3.1.19</ecNumber>
    </submittedName>
</protein>
<reference evidence="5 6" key="1">
    <citation type="submission" date="2021-03" db="EMBL/GenBank/DDBJ databases">
        <title>Genomic Encyclopedia of Type Strains, Phase IV (KMG-IV): sequencing the most valuable type-strain genomes for metagenomic binning, comparative biology and taxonomic classification.</title>
        <authorList>
            <person name="Goeker M."/>
        </authorList>
    </citation>
    <scope>NUCLEOTIDE SEQUENCE [LARGE SCALE GENOMIC DNA]</scope>
    <source>
        <strain evidence="5 6">DSM 6139</strain>
    </source>
</reference>
<dbReference type="InterPro" id="IPR002505">
    <property type="entry name" value="PTA_PTB"/>
</dbReference>
<dbReference type="NCBIfam" id="TIGR02706">
    <property type="entry name" value="P_butyryltrans"/>
    <property type="match status" value="1"/>
</dbReference>
<dbReference type="EMBL" id="JAGGKC010000011">
    <property type="protein sequence ID" value="MBP1919058.1"/>
    <property type="molecule type" value="Genomic_DNA"/>
</dbReference>
<organism evidence="5 6">
    <name type="scientific">Youngiibacter multivorans</name>
    <dbReference type="NCBI Taxonomy" id="937251"/>
    <lineage>
        <taxon>Bacteria</taxon>
        <taxon>Bacillati</taxon>
        <taxon>Bacillota</taxon>
        <taxon>Clostridia</taxon>
        <taxon>Eubacteriales</taxon>
        <taxon>Clostridiaceae</taxon>
        <taxon>Youngiibacter</taxon>
    </lineage>
</organism>
<proteinExistence type="inferred from homology"/>
<comment type="similarity">
    <text evidence="1">Belongs to the phosphate acetyltransferase and butyryltransferase family.</text>
</comment>
<evidence type="ECO:0000256" key="1">
    <source>
        <dbReference type="ARBA" id="ARBA00005656"/>
    </source>
</evidence>
<dbReference type="NCBIfam" id="NF006045">
    <property type="entry name" value="PRK08190.1"/>
    <property type="match status" value="1"/>
</dbReference>
<accession>A0ABS4G3D3</accession>
<name>A0ABS4G3D3_9CLOT</name>
<dbReference type="SUPFAM" id="SSF53659">
    <property type="entry name" value="Isocitrate/Isopropylmalate dehydrogenase-like"/>
    <property type="match status" value="1"/>
</dbReference>
<dbReference type="PANTHER" id="PTHR43356:SF2">
    <property type="entry name" value="PHOSPHATE ACETYLTRANSFERASE"/>
    <property type="match status" value="1"/>
</dbReference>
<sequence length="304" mass="32181">MKSFDEIYEKIRTGNMKTAAVAAAGDDAVLSAVVKARELGICDSILVGDGEKIREIAEAEGLDVSGFRVIEEKDPKKAALVAASLVRNGEAHMLMKGLVDTASLLRAVLDKENGLRKGDLISHVGVFEIKGYDRLLVVTDAAFTIAPTLKEKKAILENAVDFMHSLGVEVPKVAPVCAVEVVNDAMPATLDAAMLSKMNERGQIKGCLVDGPLALDNAISIEAAEHKGIKGEVAGRADILLMPNIEAGNVLYKAFTYTADCRLGAILLGAKAPVILTSRADSFESKVNSMALAAMQAMAQEGVF</sequence>
<keyword evidence="3 5" id="KW-0012">Acyltransferase</keyword>
<evidence type="ECO:0000259" key="4">
    <source>
        <dbReference type="Pfam" id="PF01515"/>
    </source>
</evidence>
<dbReference type="InterPro" id="IPR012147">
    <property type="entry name" value="P_Ac_Bu_trans"/>
</dbReference>
<dbReference type="PIRSF" id="PIRSF000428">
    <property type="entry name" value="P_Ac_trans"/>
    <property type="match status" value="1"/>
</dbReference>
<keyword evidence="6" id="KW-1185">Reference proteome</keyword>
<evidence type="ECO:0000313" key="6">
    <source>
        <dbReference type="Proteomes" id="UP001519271"/>
    </source>
</evidence>
<gene>
    <name evidence="5" type="ORF">J2Z34_001545</name>
</gene>
<dbReference type="InterPro" id="IPR050500">
    <property type="entry name" value="Phos_Acetyltrans/Butyryltrans"/>
</dbReference>
<dbReference type="Pfam" id="PF01515">
    <property type="entry name" value="PTA_PTB"/>
    <property type="match status" value="1"/>
</dbReference>
<dbReference type="RefSeq" id="WP_209459278.1">
    <property type="nucleotide sequence ID" value="NZ_JAGGKC010000011.1"/>
</dbReference>
<dbReference type="Gene3D" id="3.40.718.10">
    <property type="entry name" value="Isopropylmalate Dehydrogenase"/>
    <property type="match status" value="1"/>
</dbReference>
<feature type="domain" description="Phosphate acetyl/butaryl transferase" evidence="4">
    <location>
        <begin position="77"/>
        <end position="294"/>
    </location>
</feature>
<dbReference type="InterPro" id="IPR014079">
    <property type="entry name" value="Phosphate_butyryltransferase"/>
</dbReference>
<keyword evidence="2 5" id="KW-0808">Transferase</keyword>
<dbReference type="PANTHER" id="PTHR43356">
    <property type="entry name" value="PHOSPHATE ACETYLTRANSFERASE"/>
    <property type="match status" value="1"/>
</dbReference>
<dbReference type="Proteomes" id="UP001519271">
    <property type="component" value="Unassembled WGS sequence"/>
</dbReference>
<evidence type="ECO:0000256" key="3">
    <source>
        <dbReference type="ARBA" id="ARBA00023315"/>
    </source>
</evidence>
<evidence type="ECO:0000256" key="2">
    <source>
        <dbReference type="ARBA" id="ARBA00022679"/>
    </source>
</evidence>
<dbReference type="EC" id="2.3.1.19" evidence="5"/>
<comment type="caution">
    <text evidence="5">The sequence shown here is derived from an EMBL/GenBank/DDBJ whole genome shotgun (WGS) entry which is preliminary data.</text>
</comment>
<dbReference type="GO" id="GO:0050182">
    <property type="term" value="F:phosphate butyryltransferase activity"/>
    <property type="evidence" value="ECO:0007669"/>
    <property type="project" value="UniProtKB-EC"/>
</dbReference>
<evidence type="ECO:0000313" key="5">
    <source>
        <dbReference type="EMBL" id="MBP1919058.1"/>
    </source>
</evidence>
<dbReference type="NCBIfam" id="NF004472">
    <property type="entry name" value="PRK05805.1"/>
    <property type="match status" value="1"/>
</dbReference>